<dbReference type="PANTHER" id="PTHR37167:SF1">
    <property type="entry name" value="1,4-DIHYDROXY-6-NAPHTOATE SYNTHASE"/>
    <property type="match status" value="1"/>
</dbReference>
<dbReference type="InterPro" id="IPR003773">
    <property type="entry name" value="Menaquinone_biosynth"/>
</dbReference>
<dbReference type="HAMAP" id="MF_00996">
    <property type="entry name" value="MqnD"/>
    <property type="match status" value="1"/>
</dbReference>
<proteinExistence type="inferred from homology"/>
<evidence type="ECO:0000256" key="1">
    <source>
        <dbReference type="ARBA" id="ARBA00004863"/>
    </source>
</evidence>
<feature type="active site" description="Proton acceptor" evidence="4">
    <location>
        <position position="170"/>
    </location>
</feature>
<dbReference type="Gene3D" id="3.40.190.10">
    <property type="entry name" value="Periplasmic binding protein-like II"/>
    <property type="match status" value="2"/>
</dbReference>
<dbReference type="PANTHER" id="PTHR37167">
    <property type="entry name" value="1,4-DIHYDROXY-6-NAPHTOATE SYNTHASE"/>
    <property type="match status" value="1"/>
</dbReference>
<dbReference type="SUPFAM" id="SSF53850">
    <property type="entry name" value="Periplasmic binding protein-like II"/>
    <property type="match status" value="1"/>
</dbReference>
<dbReference type="GO" id="GO:0016830">
    <property type="term" value="F:carbon-carbon lyase activity"/>
    <property type="evidence" value="ECO:0007669"/>
    <property type="project" value="UniProtKB-UniRule"/>
</dbReference>
<dbReference type="EMBL" id="FWEV01000341">
    <property type="protein sequence ID" value="SLM33183.1"/>
    <property type="molecule type" value="Genomic_DNA"/>
</dbReference>
<dbReference type="STRING" id="1246637.MTBBW1_940002"/>
<dbReference type="GO" id="GO:0009234">
    <property type="term" value="P:menaquinone biosynthetic process"/>
    <property type="evidence" value="ECO:0007669"/>
    <property type="project" value="UniProtKB-UniRule"/>
</dbReference>
<keyword evidence="3 4" id="KW-0456">Lyase</keyword>
<protein>
    <recommendedName>
        <fullName evidence="4">1,4-dihydroxy-6-naphtoate synthase</fullName>
        <ecNumber evidence="4">4.1.99.29</ecNumber>
    </recommendedName>
    <alternativeName>
        <fullName evidence="4">Menaquinone biosynthetic enzyme MqnD</fullName>
    </alternativeName>
</protein>
<evidence type="ECO:0000256" key="3">
    <source>
        <dbReference type="ARBA" id="ARBA00023239"/>
    </source>
</evidence>
<comment type="similarity">
    <text evidence="4">Belongs to the MqnA/MqnD family. MqnD subfamily.</text>
</comment>
<comment type="function">
    <text evidence="4">Catalyzes the conversion of cyclic dehypoxanthine futalosine (cyclic DHFL) into 1,4-dihydroxy-6-naphthoate, a step in the biosynthesis of menaquinone (MK, vitamin K2).</text>
</comment>
<dbReference type="Pfam" id="PF02621">
    <property type="entry name" value="VitK2_biosynth"/>
    <property type="match status" value="1"/>
</dbReference>
<reference evidence="5 6" key="1">
    <citation type="submission" date="2017-03" db="EMBL/GenBank/DDBJ databases">
        <authorList>
            <person name="Afonso C.L."/>
            <person name="Miller P.J."/>
            <person name="Scott M.A."/>
            <person name="Spackman E."/>
            <person name="Goraichik I."/>
            <person name="Dimitrov K.M."/>
            <person name="Suarez D.L."/>
            <person name="Swayne D.E."/>
        </authorList>
    </citation>
    <scope>NUCLEOTIDE SEQUENCE [LARGE SCALE GENOMIC DNA]</scope>
    <source>
        <strain evidence="5">PRJEB14757</strain>
    </source>
</reference>
<keyword evidence="6" id="KW-1185">Reference proteome</keyword>
<keyword evidence="2 4" id="KW-0474">Menaquinone biosynthesis</keyword>
<dbReference type="InterPro" id="IPR030869">
    <property type="entry name" value="MqnD"/>
</dbReference>
<evidence type="ECO:0000256" key="2">
    <source>
        <dbReference type="ARBA" id="ARBA00022428"/>
    </source>
</evidence>
<evidence type="ECO:0000313" key="6">
    <source>
        <dbReference type="Proteomes" id="UP000191931"/>
    </source>
</evidence>
<dbReference type="RefSeq" id="WP_080803388.1">
    <property type="nucleotide sequence ID" value="NZ_LT828544.1"/>
</dbReference>
<comment type="catalytic activity">
    <reaction evidence="4">
        <text>cyclic dehypoxanthinylfutalosinate = 1,4-dihydroxy-6-naphthoate + dihydroxyacetone</text>
        <dbReference type="Rhea" id="RHEA:33087"/>
        <dbReference type="ChEBI" id="CHEBI:16016"/>
        <dbReference type="ChEBI" id="CHEBI:64254"/>
        <dbReference type="ChEBI" id="CHEBI:64270"/>
        <dbReference type="EC" id="4.1.99.29"/>
    </reaction>
</comment>
<dbReference type="OrthoDB" id="9809439at2"/>
<dbReference type="UniPathway" id="UPA00079"/>
<comment type="pathway">
    <text evidence="1 4">Quinol/quinone metabolism; menaquinone biosynthesis.</text>
</comment>
<dbReference type="AlphaFoldDB" id="A0A1W1HL48"/>
<sequence>MKKDLTLAYSTCPNDTYIFHAIADGLLPCNFNFDITLADVETLNQNGQKGKFDISKLSFAAFGFMQDKYALLRTGAALGRGCGPLLVGLPGKSLDSSSDNTIQLINCPSKEKIIKPVIAVPGMGTTAFVLLRLFLNDHFPHLQPEIIPMPFEKVMPSVIKKEADFGLIIHESRFVYKEMGLNSLVDLGNWWEEKTGLPIPLGCIAIKRELGKETAKAIENLTGQSIDYARQHPEAGTDYIKKHAQELNSEVIQAHIELYVNEFSRDIGEEGEAAIHAFYENARKAEIIPQSSLPLFAC</sequence>
<evidence type="ECO:0000256" key="4">
    <source>
        <dbReference type="HAMAP-Rule" id="MF_00996"/>
    </source>
</evidence>
<organism evidence="5 6">
    <name type="scientific">Desulfamplus magnetovallimortis</name>
    <dbReference type="NCBI Taxonomy" id="1246637"/>
    <lineage>
        <taxon>Bacteria</taxon>
        <taxon>Pseudomonadati</taxon>
        <taxon>Thermodesulfobacteriota</taxon>
        <taxon>Desulfobacteria</taxon>
        <taxon>Desulfobacterales</taxon>
        <taxon>Desulfobacteraceae</taxon>
        <taxon>Desulfamplus</taxon>
    </lineage>
</organism>
<gene>
    <name evidence="4" type="primary">mqnD</name>
    <name evidence="5" type="ORF">MTBBW1_940002</name>
</gene>
<accession>A0A1W1HL48</accession>
<feature type="binding site" evidence="4">
    <location>
        <begin position="56"/>
        <end position="58"/>
    </location>
    <ligand>
        <name>substrate</name>
    </ligand>
</feature>
<dbReference type="EC" id="4.1.99.29" evidence="4"/>
<dbReference type="CDD" id="cd13635">
    <property type="entry name" value="PBP2_Ttha1568_Mqnd"/>
    <property type="match status" value="1"/>
</dbReference>
<evidence type="ECO:0000313" key="5">
    <source>
        <dbReference type="EMBL" id="SLM33183.1"/>
    </source>
</evidence>
<dbReference type="Proteomes" id="UP000191931">
    <property type="component" value="Unassembled WGS sequence"/>
</dbReference>
<feature type="binding site" evidence="4">
    <location>
        <begin position="126"/>
        <end position="127"/>
    </location>
    <ligand>
        <name>substrate</name>
    </ligand>
</feature>
<name>A0A1W1HL48_9BACT</name>